<dbReference type="PATRIC" id="fig|908937.9.peg.2656"/>
<proteinExistence type="predicted"/>
<dbReference type="EMBL" id="CP003369">
    <property type="protein sequence ID" value="AGB29811.1"/>
    <property type="molecule type" value="Genomic_DNA"/>
</dbReference>
<dbReference type="STRING" id="908937.Prede_2513"/>
<dbReference type="AlphaFoldDB" id="F9D777"/>
<dbReference type="RefSeq" id="WP_005847839.1">
    <property type="nucleotide sequence ID" value="NC_019968.1"/>
</dbReference>
<dbReference type="HOGENOM" id="CLU_2424468_0_0_10"/>
<gene>
    <name evidence="1" type="ordered locus">Prede_2513</name>
    <name evidence="2" type="ordered locus">Prede_2576</name>
    <name evidence="3" type="ORF">HMPREF9136_2705</name>
</gene>
<evidence type="ECO:0000313" key="2">
    <source>
        <dbReference type="EMBL" id="AGB29811.1"/>
    </source>
</evidence>
<dbReference type="EMBL" id="CP003369">
    <property type="protein sequence ID" value="AGB29758.1"/>
    <property type="molecule type" value="Genomic_DNA"/>
</dbReference>
<organism evidence="3 4">
    <name type="scientific">Prevotella dentalis (strain ATCC 49559 / DSM 3688 / JCM 13448 / NCTC 12043 / ES 2772)</name>
    <name type="common">Mitsuokella dentalis</name>
    <dbReference type="NCBI Taxonomy" id="908937"/>
    <lineage>
        <taxon>Bacteria</taxon>
        <taxon>Pseudomonadati</taxon>
        <taxon>Bacteroidota</taxon>
        <taxon>Bacteroidia</taxon>
        <taxon>Bacteroidales</taxon>
        <taxon>Prevotellaceae</taxon>
        <taxon>Prevotella</taxon>
    </lineage>
</organism>
<evidence type="ECO:0000313" key="5">
    <source>
        <dbReference type="Proteomes" id="UP000010862"/>
    </source>
</evidence>
<evidence type="ECO:0000313" key="4">
    <source>
        <dbReference type="Proteomes" id="UP000007820"/>
    </source>
</evidence>
<evidence type="ECO:0000313" key="1">
    <source>
        <dbReference type="EMBL" id="AGB29758.1"/>
    </source>
</evidence>
<reference evidence="1" key="2">
    <citation type="submission" date="2012-02" db="EMBL/GenBank/DDBJ databases">
        <title>Complete sequence of chromosome 2 of Prevotella dentalis DSM 3688.</title>
        <authorList>
            <consortium name="US DOE Joint Genome Institute (JGI-PGF)"/>
            <person name="Lucas S."/>
            <person name="Copeland A."/>
            <person name="Lapidus A."/>
            <person name="Glavina del Rio T."/>
            <person name="Dalin E."/>
            <person name="Tice H."/>
            <person name="Bruce D."/>
            <person name="Goodwin L."/>
            <person name="Pitluck S."/>
            <person name="Peters L."/>
            <person name="Mikhailova N."/>
            <person name="Chertkov O."/>
            <person name="Kyrpides N."/>
            <person name="Mavromatis K."/>
            <person name="Ivanova N."/>
            <person name="Brettin T."/>
            <person name="Detter J.C."/>
            <person name="Han C."/>
            <person name="Larimer F."/>
            <person name="Land M."/>
            <person name="Hauser L."/>
            <person name="Markowitz V."/>
            <person name="Cheng J.-F."/>
            <person name="Hugenholtz P."/>
            <person name="Woyke T."/>
            <person name="Wu D."/>
            <person name="Gronow S."/>
            <person name="Wellnitz S."/>
            <person name="Brambilla E."/>
            <person name="Klenk H.-P."/>
            <person name="Eisen J.A."/>
        </authorList>
    </citation>
    <scope>NUCLEOTIDE SEQUENCE</scope>
    <source>
        <strain evidence="1">DSM 3688</strain>
    </source>
</reference>
<dbReference type="EMBL" id="AFPW01000053">
    <property type="protein sequence ID" value="EGQ11443.1"/>
    <property type="molecule type" value="Genomic_DNA"/>
</dbReference>
<evidence type="ECO:0000313" key="3">
    <source>
        <dbReference type="EMBL" id="EGQ11443.1"/>
    </source>
</evidence>
<keyword evidence="5" id="KW-1185">Reference proteome</keyword>
<accession>F9D777</accession>
<reference evidence="3 4" key="1">
    <citation type="submission" date="2011-04" db="EMBL/GenBank/DDBJ databases">
        <authorList>
            <person name="Muzny D."/>
            <person name="Qin X."/>
            <person name="Deng J."/>
            <person name="Jiang H."/>
            <person name="Liu Y."/>
            <person name="Qu J."/>
            <person name="Song X.-Z."/>
            <person name="Zhang L."/>
            <person name="Thornton R."/>
            <person name="Coyle M."/>
            <person name="Francisco L."/>
            <person name="Jackson L."/>
            <person name="Javaid M."/>
            <person name="Korchina V."/>
            <person name="Kovar C."/>
            <person name="Mata R."/>
            <person name="Mathew T."/>
            <person name="Ngo R."/>
            <person name="Nguyen L."/>
            <person name="Nguyen N."/>
            <person name="Okwuonu G."/>
            <person name="Ongeri F."/>
            <person name="Pham C."/>
            <person name="Simmons D."/>
            <person name="Wilczek-Boney K."/>
            <person name="Hale W."/>
            <person name="Jakkamsetti A."/>
            <person name="Pham P."/>
            <person name="Ruth R."/>
            <person name="San Lucas F."/>
            <person name="Warren J."/>
            <person name="Zhang J."/>
            <person name="Zhao Z."/>
            <person name="Zhou C."/>
            <person name="Zhu D."/>
            <person name="Lee S."/>
            <person name="Bess C."/>
            <person name="Blankenburg K."/>
            <person name="Forbes L."/>
            <person name="Fu Q."/>
            <person name="Gubbala S."/>
            <person name="Hirani K."/>
            <person name="Jayaseelan J.C."/>
            <person name="Lara F."/>
            <person name="Munidasa M."/>
            <person name="Palculict T."/>
            <person name="Patil S."/>
            <person name="Pu L.-L."/>
            <person name="Saada N."/>
            <person name="Tang L."/>
            <person name="Weissenberger G."/>
            <person name="Zhu Y."/>
            <person name="Hemphill L."/>
            <person name="Shang Y."/>
            <person name="Youmans B."/>
            <person name="Ayvaz T."/>
            <person name="Ross M."/>
            <person name="Santibanez J."/>
            <person name="Aqrawi P."/>
            <person name="Gross S."/>
            <person name="Joshi V."/>
            <person name="Fowler G."/>
            <person name="Nazareth L."/>
            <person name="Reid J."/>
            <person name="Worley K."/>
            <person name="Petrosino J."/>
            <person name="Highlander S."/>
            <person name="Gibbs R."/>
        </authorList>
    </citation>
    <scope>NUCLEOTIDE SEQUENCE [LARGE SCALE GENOMIC DNA]</scope>
    <source>
        <strain evidence="3 4">DSM 3688</strain>
    </source>
</reference>
<dbReference type="OrthoDB" id="1074547at2"/>
<dbReference type="Proteomes" id="UP000010862">
    <property type="component" value="Chromosome 2"/>
</dbReference>
<name>F9D777_PREDD</name>
<dbReference type="KEGG" id="pdt:Prede_2576"/>
<protein>
    <submittedName>
        <fullName evidence="3">Uncharacterized protein</fullName>
    </submittedName>
</protein>
<dbReference type="KEGG" id="pdt:Prede_2513"/>
<sequence length="91" mass="9904">MIGILLDSVTGDILVGHGGMVIGDTDEQIVETVLASNRGEWKEWPLLGGEARRMLGGSGDVFWPIEVKRMLRFCGIMVNKVTTDGDTISIE</sequence>
<dbReference type="Proteomes" id="UP000007820">
    <property type="component" value="Unassembled WGS sequence"/>
</dbReference>